<dbReference type="HOGENOM" id="CLU_1993442_0_0_1"/>
<proteinExistence type="predicted"/>
<feature type="region of interest" description="Disordered" evidence="1">
    <location>
        <begin position="1"/>
        <end position="24"/>
    </location>
</feature>
<dbReference type="AlphaFoldDB" id="A0A0C3S6B6"/>
<sequence length="125" mass="13938">MSPASPRYSPTSPASPSSPKYCKSRSPIVTQIANVSSQRPPLPPILPLLPHILLRHRRTARRRPSGRLRALPRTARATTARTLTQRRRRGLRASPSGSFVASPSPHFDSFALDIHQRYHILFSSV</sequence>
<accession>A0A0C3S6B6</accession>
<keyword evidence="3" id="KW-1185">Reference proteome</keyword>
<protein>
    <submittedName>
        <fullName evidence="2">Uncharacterized protein</fullName>
    </submittedName>
</protein>
<evidence type="ECO:0000256" key="1">
    <source>
        <dbReference type="SAM" id="MobiDB-lite"/>
    </source>
</evidence>
<gene>
    <name evidence="2" type="ORF">PHLGIDRAFT_213818</name>
</gene>
<feature type="compositionally biased region" description="Basic residues" evidence="1">
    <location>
        <begin position="57"/>
        <end position="66"/>
    </location>
</feature>
<feature type="region of interest" description="Disordered" evidence="1">
    <location>
        <begin position="57"/>
        <end position="101"/>
    </location>
</feature>
<dbReference type="EMBL" id="KN840590">
    <property type="protein sequence ID" value="KIP04025.1"/>
    <property type="molecule type" value="Genomic_DNA"/>
</dbReference>
<evidence type="ECO:0000313" key="3">
    <source>
        <dbReference type="Proteomes" id="UP000053257"/>
    </source>
</evidence>
<organism evidence="2 3">
    <name type="scientific">Phlebiopsis gigantea (strain 11061_1 CR5-6)</name>
    <name type="common">White-rot fungus</name>
    <name type="synonym">Peniophora gigantea</name>
    <dbReference type="NCBI Taxonomy" id="745531"/>
    <lineage>
        <taxon>Eukaryota</taxon>
        <taxon>Fungi</taxon>
        <taxon>Dikarya</taxon>
        <taxon>Basidiomycota</taxon>
        <taxon>Agaricomycotina</taxon>
        <taxon>Agaricomycetes</taxon>
        <taxon>Polyporales</taxon>
        <taxon>Phanerochaetaceae</taxon>
        <taxon>Phlebiopsis</taxon>
    </lineage>
</organism>
<feature type="compositionally biased region" description="Low complexity" evidence="1">
    <location>
        <begin position="1"/>
        <end position="19"/>
    </location>
</feature>
<feature type="compositionally biased region" description="Low complexity" evidence="1">
    <location>
        <begin position="67"/>
        <end position="83"/>
    </location>
</feature>
<name>A0A0C3S6B6_PHLG1</name>
<reference evidence="2 3" key="1">
    <citation type="journal article" date="2014" name="PLoS Genet.">
        <title>Analysis of the Phlebiopsis gigantea genome, transcriptome and secretome provides insight into its pioneer colonization strategies of wood.</title>
        <authorList>
            <person name="Hori C."/>
            <person name="Ishida T."/>
            <person name="Igarashi K."/>
            <person name="Samejima M."/>
            <person name="Suzuki H."/>
            <person name="Master E."/>
            <person name="Ferreira P."/>
            <person name="Ruiz-Duenas F.J."/>
            <person name="Held B."/>
            <person name="Canessa P."/>
            <person name="Larrondo L.F."/>
            <person name="Schmoll M."/>
            <person name="Druzhinina I.S."/>
            <person name="Kubicek C.P."/>
            <person name="Gaskell J.A."/>
            <person name="Kersten P."/>
            <person name="St John F."/>
            <person name="Glasner J."/>
            <person name="Sabat G."/>
            <person name="Splinter BonDurant S."/>
            <person name="Syed K."/>
            <person name="Yadav J."/>
            <person name="Mgbeahuruike A.C."/>
            <person name="Kovalchuk A."/>
            <person name="Asiegbu F.O."/>
            <person name="Lackner G."/>
            <person name="Hoffmeister D."/>
            <person name="Rencoret J."/>
            <person name="Gutierrez A."/>
            <person name="Sun H."/>
            <person name="Lindquist E."/>
            <person name="Barry K."/>
            <person name="Riley R."/>
            <person name="Grigoriev I.V."/>
            <person name="Henrissat B."/>
            <person name="Kues U."/>
            <person name="Berka R.M."/>
            <person name="Martinez A.T."/>
            <person name="Covert S.F."/>
            <person name="Blanchette R.A."/>
            <person name="Cullen D."/>
        </authorList>
    </citation>
    <scope>NUCLEOTIDE SEQUENCE [LARGE SCALE GENOMIC DNA]</scope>
    <source>
        <strain evidence="2 3">11061_1 CR5-6</strain>
    </source>
</reference>
<dbReference type="Proteomes" id="UP000053257">
    <property type="component" value="Unassembled WGS sequence"/>
</dbReference>
<evidence type="ECO:0000313" key="2">
    <source>
        <dbReference type="EMBL" id="KIP04025.1"/>
    </source>
</evidence>